<protein>
    <submittedName>
        <fullName evidence="2">Transposase and inactivated derivative</fullName>
    </submittedName>
</protein>
<dbReference type="SUPFAM" id="SSF53098">
    <property type="entry name" value="Ribonuclease H-like"/>
    <property type="match status" value="1"/>
</dbReference>
<dbReference type="GO" id="GO:0003676">
    <property type="term" value="F:nucleic acid binding"/>
    <property type="evidence" value="ECO:0007669"/>
    <property type="project" value="InterPro"/>
</dbReference>
<dbReference type="HOGENOM" id="CLU_027402_4_2_5"/>
<keyword evidence="3" id="KW-1185">Reference proteome</keyword>
<dbReference type="Proteomes" id="UP000001311">
    <property type="component" value="Chromosome"/>
</dbReference>
<evidence type="ECO:0000259" key="1">
    <source>
        <dbReference type="PROSITE" id="PS50994"/>
    </source>
</evidence>
<dbReference type="InterPro" id="IPR036397">
    <property type="entry name" value="RNaseH_sf"/>
</dbReference>
<reference evidence="2 3" key="1">
    <citation type="journal article" date="2007" name="Genome Res.">
        <title>Lateral gene transfer between obligate intracellular bacteria: evidence from the Rickettsia massiliae genome.</title>
        <authorList>
            <person name="Blanc G."/>
            <person name="Ogata H."/>
            <person name="Robert C."/>
            <person name="Audic S."/>
            <person name="Claverie J.-M."/>
            <person name="Raoult D."/>
        </authorList>
    </citation>
    <scope>NUCLEOTIDE SEQUENCE [LARGE SCALE GENOMIC DNA]</scope>
    <source>
        <strain evidence="3">Mtu5</strain>
    </source>
</reference>
<dbReference type="Gene3D" id="3.30.420.10">
    <property type="entry name" value="Ribonuclease H-like superfamily/Ribonuclease H"/>
    <property type="match status" value="1"/>
</dbReference>
<evidence type="ECO:0000313" key="2">
    <source>
        <dbReference type="EMBL" id="ABV84889.1"/>
    </source>
</evidence>
<gene>
    <name evidence="2" type="ordered locus">RMA_0746</name>
</gene>
<dbReference type="Pfam" id="PF13333">
    <property type="entry name" value="rve_2"/>
    <property type="match status" value="1"/>
</dbReference>
<dbReference type="PANTHER" id="PTHR46889:SF4">
    <property type="entry name" value="TRANSPOSASE INSO FOR INSERTION SEQUENCE ELEMENT IS911B-RELATED"/>
    <property type="match status" value="1"/>
</dbReference>
<dbReference type="NCBIfam" id="NF033516">
    <property type="entry name" value="transpos_IS3"/>
    <property type="match status" value="1"/>
</dbReference>
<feature type="domain" description="Integrase catalytic" evidence="1">
    <location>
        <begin position="122"/>
        <end position="287"/>
    </location>
</feature>
<dbReference type="InterPro" id="IPR050900">
    <property type="entry name" value="Transposase_IS3/IS150/IS904"/>
</dbReference>
<dbReference type="PANTHER" id="PTHR46889">
    <property type="entry name" value="TRANSPOSASE INSF FOR INSERTION SEQUENCE IS3B-RELATED"/>
    <property type="match status" value="1"/>
</dbReference>
<dbReference type="KEGG" id="rms:RMA_0746"/>
<dbReference type="InterPro" id="IPR012337">
    <property type="entry name" value="RNaseH-like_sf"/>
</dbReference>
<organism evidence="2 3">
    <name type="scientific">Rickettsia massiliae (strain Mtu5)</name>
    <dbReference type="NCBI Taxonomy" id="416276"/>
    <lineage>
        <taxon>Bacteria</taxon>
        <taxon>Pseudomonadati</taxon>
        <taxon>Pseudomonadota</taxon>
        <taxon>Alphaproteobacteria</taxon>
        <taxon>Rickettsiales</taxon>
        <taxon>Rickettsiaceae</taxon>
        <taxon>Rickettsieae</taxon>
        <taxon>Rickettsia</taxon>
        <taxon>spotted fever group</taxon>
    </lineage>
</organism>
<dbReference type="InterPro" id="IPR001584">
    <property type="entry name" value="Integrase_cat-core"/>
</dbReference>
<dbReference type="AlphaFoldDB" id="A8F1V3"/>
<evidence type="ECO:0000313" key="3">
    <source>
        <dbReference type="Proteomes" id="UP000001311"/>
    </source>
</evidence>
<name>A8F1V3_RICM5</name>
<dbReference type="EMBL" id="CP000683">
    <property type="protein sequence ID" value="ABV84889.1"/>
    <property type="molecule type" value="Genomic_DNA"/>
</dbReference>
<sequence length="289" mass="33964">MPIRYAWIKENEGNFSIAAMCKFMKVSRSGYYEWLNNPGCNRDREDNELTNRIKIIFKEGRGNYGTRPIKKELSRQSIIVSRRRIARLMKEASLICKTKRKFKATTDSNHNKQIAPNLLDRKFTVPDANCYWVGDITYVPTSEGWLYLATVIDLFSRKIIGWSMNNNMKADLVNNALLMAIWQRKPPKGLIWHTDRGSQYCSDSHLKIIKQHGIKQSMSRKGNCWDNAVAESFFHTIKTELVYQHKFKTREEAKHTIFEYIEVFYNRIRMHSANDYLSPVKYEEIQKCA</sequence>
<dbReference type="Pfam" id="PF00665">
    <property type="entry name" value="rve"/>
    <property type="match status" value="1"/>
</dbReference>
<dbReference type="InterPro" id="IPR048020">
    <property type="entry name" value="Transpos_IS3"/>
</dbReference>
<dbReference type="InterPro" id="IPR025948">
    <property type="entry name" value="HTH-like_dom"/>
</dbReference>
<dbReference type="Pfam" id="PF13276">
    <property type="entry name" value="HTH_21"/>
    <property type="match status" value="1"/>
</dbReference>
<proteinExistence type="predicted"/>
<dbReference type="PROSITE" id="PS50994">
    <property type="entry name" value="INTEGRASE"/>
    <property type="match status" value="1"/>
</dbReference>
<accession>A8F1V3</accession>
<dbReference type="GO" id="GO:0015074">
    <property type="term" value="P:DNA integration"/>
    <property type="evidence" value="ECO:0007669"/>
    <property type="project" value="InterPro"/>
</dbReference>